<dbReference type="RefSeq" id="WP_121990203.1">
    <property type="nucleotide sequence ID" value="NZ_OUNR01000018.1"/>
</dbReference>
<feature type="domain" description="Response regulatory" evidence="3">
    <location>
        <begin position="5"/>
        <end position="119"/>
    </location>
</feature>
<feature type="modified residue" description="4-aspartylphosphate" evidence="2">
    <location>
        <position position="54"/>
    </location>
</feature>
<dbReference type="AlphaFoldDB" id="A0A330LAP4"/>
<protein>
    <recommendedName>
        <fullName evidence="3">Response regulatory domain-containing protein</fullName>
    </recommendedName>
</protein>
<dbReference type="InterPro" id="IPR039420">
    <property type="entry name" value="WalR-like"/>
</dbReference>
<keyword evidence="2" id="KW-0597">Phosphoprotein</keyword>
<dbReference type="InParanoid" id="A0A330LAP4"/>
<proteinExistence type="predicted"/>
<organism evidence="4 5">
    <name type="scientific">Nitrospira lenta</name>
    <dbReference type="NCBI Taxonomy" id="1436998"/>
    <lineage>
        <taxon>Bacteria</taxon>
        <taxon>Pseudomonadati</taxon>
        <taxon>Nitrospirota</taxon>
        <taxon>Nitrospiria</taxon>
        <taxon>Nitrospirales</taxon>
        <taxon>Nitrospiraceae</taxon>
        <taxon>Nitrospira</taxon>
    </lineage>
</organism>
<dbReference type="SUPFAM" id="SSF52172">
    <property type="entry name" value="CheY-like"/>
    <property type="match status" value="1"/>
</dbReference>
<reference evidence="5" key="1">
    <citation type="submission" date="2018-04" db="EMBL/GenBank/DDBJ databases">
        <authorList>
            <person name="Lucker S."/>
            <person name="Sakoula D."/>
        </authorList>
    </citation>
    <scope>NUCLEOTIDE SEQUENCE [LARGE SCALE GENOMIC DNA]</scope>
</reference>
<dbReference type="PROSITE" id="PS50110">
    <property type="entry name" value="RESPONSE_REGULATORY"/>
    <property type="match status" value="1"/>
</dbReference>
<dbReference type="GO" id="GO:0000160">
    <property type="term" value="P:phosphorelay signal transduction system"/>
    <property type="evidence" value="ECO:0007669"/>
    <property type="project" value="InterPro"/>
</dbReference>
<dbReference type="GO" id="GO:0003677">
    <property type="term" value="F:DNA binding"/>
    <property type="evidence" value="ECO:0007669"/>
    <property type="project" value="UniProtKB-KW"/>
</dbReference>
<evidence type="ECO:0000259" key="3">
    <source>
        <dbReference type="PROSITE" id="PS50110"/>
    </source>
</evidence>
<name>A0A330LAP4_9BACT</name>
<dbReference type="Proteomes" id="UP000248168">
    <property type="component" value="Unassembled WGS sequence"/>
</dbReference>
<evidence type="ECO:0000256" key="2">
    <source>
        <dbReference type="PROSITE-ProRule" id="PRU00169"/>
    </source>
</evidence>
<dbReference type="PANTHER" id="PTHR43214">
    <property type="entry name" value="TWO-COMPONENT RESPONSE REGULATOR"/>
    <property type="match status" value="1"/>
</dbReference>
<dbReference type="OrthoDB" id="4225296at2"/>
<dbReference type="SMART" id="SM00448">
    <property type="entry name" value="REC"/>
    <property type="match status" value="1"/>
</dbReference>
<evidence type="ECO:0000313" key="5">
    <source>
        <dbReference type="Proteomes" id="UP000248168"/>
    </source>
</evidence>
<dbReference type="Pfam" id="PF00072">
    <property type="entry name" value="Response_reg"/>
    <property type="match status" value="1"/>
</dbReference>
<keyword evidence="1" id="KW-0238">DNA-binding</keyword>
<keyword evidence="5" id="KW-1185">Reference proteome</keyword>
<accession>A0A330LAP4</accession>
<dbReference type="InterPro" id="IPR011006">
    <property type="entry name" value="CheY-like_superfamily"/>
</dbReference>
<dbReference type="EMBL" id="OUNR01000018">
    <property type="protein sequence ID" value="SPP65972.1"/>
    <property type="molecule type" value="Genomic_DNA"/>
</dbReference>
<evidence type="ECO:0000313" key="4">
    <source>
        <dbReference type="EMBL" id="SPP65972.1"/>
    </source>
</evidence>
<sequence length="144" mass="15691">MRRTRILLADDHPQIRELLRIILEPEFKVVGAVEDGETLLQYAQSLQPDVIISDIDMPKIDGLQAARTLKDVAPHIRIIFLTAHAAPSYKASAFAAGAAGYLIKGATTDLTGSLRSLIGDVHTQNRAPHAVPIQPSPAVLRQDR</sequence>
<gene>
    <name evidence="4" type="ORF">NITLEN_50012</name>
</gene>
<dbReference type="Gene3D" id="3.40.50.2300">
    <property type="match status" value="1"/>
</dbReference>
<dbReference type="InterPro" id="IPR058245">
    <property type="entry name" value="NreC/VraR/RcsB-like_REC"/>
</dbReference>
<evidence type="ECO:0000256" key="1">
    <source>
        <dbReference type="ARBA" id="ARBA00023125"/>
    </source>
</evidence>
<dbReference type="InterPro" id="IPR001789">
    <property type="entry name" value="Sig_transdc_resp-reg_receiver"/>
</dbReference>
<dbReference type="CDD" id="cd17535">
    <property type="entry name" value="REC_NarL-like"/>
    <property type="match status" value="1"/>
</dbReference>